<gene>
    <name evidence="8" type="ORF">DH2020_004455</name>
</gene>
<dbReference type="Proteomes" id="UP001318860">
    <property type="component" value="Unassembled WGS sequence"/>
</dbReference>
<sequence>MCGGSIISDEPIIKRKGKLTTQEFWAELDTISQFWGFNCSNDGNNQPKEAASKPTPQPNKGAYDHKAEKGIVERPRKNKYRGIRQRPWGKWAAEIRDPKKGARVWLGTFNTAEQAARAYDEATKRIRGEKAKLNFPNDHHQPPTPPQLPPQKRLCVNPKPPAEPSRAMDFGFQDHEPYYPVTSELIKDELSSLECFLELEPAADQPTPLVIDEVVDSVDLWMMDEFAAAQQNNLFF</sequence>
<evidence type="ECO:0000256" key="3">
    <source>
        <dbReference type="ARBA" id="ARBA00023125"/>
    </source>
</evidence>
<evidence type="ECO:0000313" key="9">
    <source>
        <dbReference type="Proteomes" id="UP001318860"/>
    </source>
</evidence>
<dbReference type="InterPro" id="IPR016177">
    <property type="entry name" value="DNA-bd_dom_sf"/>
</dbReference>
<dbReference type="InterPro" id="IPR044808">
    <property type="entry name" value="ERF_plant"/>
</dbReference>
<reference evidence="8 9" key="1">
    <citation type="journal article" date="2021" name="Comput. Struct. Biotechnol. J.">
        <title>De novo genome assembly of the potent medicinal plant Rehmannia glutinosa using nanopore technology.</title>
        <authorList>
            <person name="Ma L."/>
            <person name="Dong C."/>
            <person name="Song C."/>
            <person name="Wang X."/>
            <person name="Zheng X."/>
            <person name="Niu Y."/>
            <person name="Chen S."/>
            <person name="Feng W."/>
        </authorList>
    </citation>
    <scope>NUCLEOTIDE SEQUENCE [LARGE SCALE GENOMIC DNA]</scope>
    <source>
        <strain evidence="8">DH-2019</strain>
    </source>
</reference>
<dbReference type="SMART" id="SM00380">
    <property type="entry name" value="AP2"/>
    <property type="match status" value="1"/>
</dbReference>
<dbReference type="EMBL" id="JABTTQ020000003">
    <property type="protein sequence ID" value="KAK6161074.1"/>
    <property type="molecule type" value="Genomic_DNA"/>
</dbReference>
<evidence type="ECO:0000259" key="7">
    <source>
        <dbReference type="PROSITE" id="PS51032"/>
    </source>
</evidence>
<dbReference type="InterPro" id="IPR001471">
    <property type="entry name" value="AP2/ERF_dom"/>
</dbReference>
<dbReference type="PANTHER" id="PTHR31190">
    <property type="entry name" value="DNA-BINDING DOMAIN"/>
    <property type="match status" value="1"/>
</dbReference>
<dbReference type="CDD" id="cd00018">
    <property type="entry name" value="AP2"/>
    <property type="match status" value="1"/>
</dbReference>
<dbReference type="Gene3D" id="3.30.730.10">
    <property type="entry name" value="AP2/ERF domain"/>
    <property type="match status" value="1"/>
</dbReference>
<comment type="caution">
    <text evidence="8">The sequence shown here is derived from an EMBL/GenBank/DDBJ whole genome shotgun (WGS) entry which is preliminary data.</text>
</comment>
<accession>A0ABR0XPH8</accession>
<dbReference type="PANTHER" id="PTHR31190:SF142">
    <property type="entry name" value="ETHYLENE-RESPONSIVE TRANSCRIPTION FACTOR RAP2-3"/>
    <property type="match status" value="1"/>
</dbReference>
<feature type="region of interest" description="Disordered" evidence="6">
    <location>
        <begin position="39"/>
        <end position="71"/>
    </location>
</feature>
<keyword evidence="5" id="KW-0539">Nucleus</keyword>
<evidence type="ECO:0000313" key="8">
    <source>
        <dbReference type="EMBL" id="KAK6161074.1"/>
    </source>
</evidence>
<name>A0ABR0XPH8_REHGL</name>
<dbReference type="PROSITE" id="PS51032">
    <property type="entry name" value="AP2_ERF"/>
    <property type="match status" value="1"/>
</dbReference>
<protein>
    <recommendedName>
        <fullName evidence="7">AP2/ERF domain-containing protein</fullName>
    </recommendedName>
</protein>
<feature type="compositionally biased region" description="Basic and acidic residues" evidence="6">
    <location>
        <begin position="62"/>
        <end position="71"/>
    </location>
</feature>
<proteinExistence type="predicted"/>
<organism evidence="8 9">
    <name type="scientific">Rehmannia glutinosa</name>
    <name type="common">Chinese foxglove</name>
    <dbReference type="NCBI Taxonomy" id="99300"/>
    <lineage>
        <taxon>Eukaryota</taxon>
        <taxon>Viridiplantae</taxon>
        <taxon>Streptophyta</taxon>
        <taxon>Embryophyta</taxon>
        <taxon>Tracheophyta</taxon>
        <taxon>Spermatophyta</taxon>
        <taxon>Magnoliopsida</taxon>
        <taxon>eudicotyledons</taxon>
        <taxon>Gunneridae</taxon>
        <taxon>Pentapetalae</taxon>
        <taxon>asterids</taxon>
        <taxon>lamiids</taxon>
        <taxon>Lamiales</taxon>
        <taxon>Orobanchaceae</taxon>
        <taxon>Rehmannieae</taxon>
        <taxon>Rehmannia</taxon>
    </lineage>
</organism>
<keyword evidence="9" id="KW-1185">Reference proteome</keyword>
<keyword evidence="2" id="KW-0805">Transcription regulation</keyword>
<keyword evidence="3" id="KW-0238">DNA-binding</keyword>
<dbReference type="PRINTS" id="PR00367">
    <property type="entry name" value="ETHRSPELEMNT"/>
</dbReference>
<feature type="domain" description="AP2/ERF" evidence="7">
    <location>
        <begin position="79"/>
        <end position="136"/>
    </location>
</feature>
<evidence type="ECO:0000256" key="6">
    <source>
        <dbReference type="SAM" id="MobiDB-lite"/>
    </source>
</evidence>
<evidence type="ECO:0000256" key="4">
    <source>
        <dbReference type="ARBA" id="ARBA00023163"/>
    </source>
</evidence>
<dbReference type="SUPFAM" id="SSF54171">
    <property type="entry name" value="DNA-binding domain"/>
    <property type="match status" value="1"/>
</dbReference>
<dbReference type="InterPro" id="IPR036955">
    <property type="entry name" value="AP2/ERF_dom_sf"/>
</dbReference>
<evidence type="ECO:0000256" key="2">
    <source>
        <dbReference type="ARBA" id="ARBA00023015"/>
    </source>
</evidence>
<evidence type="ECO:0000256" key="5">
    <source>
        <dbReference type="ARBA" id="ARBA00023242"/>
    </source>
</evidence>
<evidence type="ECO:0000256" key="1">
    <source>
        <dbReference type="ARBA" id="ARBA00004123"/>
    </source>
</evidence>
<keyword evidence="4" id="KW-0804">Transcription</keyword>
<comment type="subcellular location">
    <subcellularLocation>
        <location evidence="1">Nucleus</location>
    </subcellularLocation>
</comment>
<dbReference type="Pfam" id="PF00847">
    <property type="entry name" value="AP2"/>
    <property type="match status" value="1"/>
</dbReference>
<feature type="region of interest" description="Disordered" evidence="6">
    <location>
        <begin position="133"/>
        <end position="153"/>
    </location>
</feature>